<dbReference type="InterPro" id="IPR033131">
    <property type="entry name" value="Pectinesterase_Asp_AS"/>
</dbReference>
<dbReference type="EC" id="3.1.1.11" evidence="5 12"/>
<protein>
    <recommendedName>
        <fullName evidence="5 12">Pectinesterase</fullName>
        <ecNumber evidence="5 12">3.1.1.11</ecNumber>
    </recommendedName>
</protein>
<evidence type="ECO:0000256" key="12">
    <source>
        <dbReference type="RuleBase" id="RU000589"/>
    </source>
</evidence>
<dbReference type="GO" id="GO:0045490">
    <property type="term" value="P:pectin catabolic process"/>
    <property type="evidence" value="ECO:0007669"/>
    <property type="project" value="UniProtKB-UniRule"/>
</dbReference>
<evidence type="ECO:0000256" key="10">
    <source>
        <dbReference type="ARBA" id="ARBA00047928"/>
    </source>
</evidence>
<evidence type="ECO:0000313" key="14">
    <source>
        <dbReference type="EMBL" id="KAL3696579.1"/>
    </source>
</evidence>
<dbReference type="PROSITE" id="PS00503">
    <property type="entry name" value="PECTINESTERASE_2"/>
    <property type="match status" value="1"/>
</dbReference>
<dbReference type="Proteomes" id="UP001633002">
    <property type="component" value="Unassembled WGS sequence"/>
</dbReference>
<dbReference type="InterPro" id="IPR012334">
    <property type="entry name" value="Pectin_lyas_fold"/>
</dbReference>
<gene>
    <name evidence="14" type="ORF">R1sor_010655</name>
</gene>
<name>A0ABD3I0I9_9MARC</name>
<reference evidence="14 15" key="1">
    <citation type="submission" date="2024-09" db="EMBL/GenBank/DDBJ databases">
        <title>Chromosome-scale assembly of Riccia sorocarpa.</title>
        <authorList>
            <person name="Paukszto L."/>
        </authorList>
    </citation>
    <scope>NUCLEOTIDE SEQUENCE [LARGE SCALE GENOMIC DNA]</scope>
    <source>
        <strain evidence="14">LP-2024</strain>
        <tissue evidence="14">Aerial parts of the thallus</tissue>
    </source>
</reference>
<evidence type="ECO:0000256" key="11">
    <source>
        <dbReference type="PROSITE-ProRule" id="PRU10040"/>
    </source>
</evidence>
<dbReference type="InterPro" id="IPR011050">
    <property type="entry name" value="Pectin_lyase_fold/virulence"/>
</dbReference>
<evidence type="ECO:0000256" key="7">
    <source>
        <dbReference type="ARBA" id="ARBA00022729"/>
    </source>
</evidence>
<evidence type="ECO:0000256" key="5">
    <source>
        <dbReference type="ARBA" id="ARBA00013229"/>
    </source>
</evidence>
<feature type="active site" evidence="11">
    <location>
        <position position="230"/>
    </location>
</feature>
<dbReference type="PANTHER" id="PTHR31321:SF57">
    <property type="entry name" value="PECTINESTERASE 53-RELATED"/>
    <property type="match status" value="1"/>
</dbReference>
<evidence type="ECO:0000256" key="4">
    <source>
        <dbReference type="ARBA" id="ARBA00008891"/>
    </source>
</evidence>
<dbReference type="InterPro" id="IPR000070">
    <property type="entry name" value="Pectinesterase_cat"/>
</dbReference>
<dbReference type="GO" id="GO:0042545">
    <property type="term" value="P:cell wall modification"/>
    <property type="evidence" value="ECO:0007669"/>
    <property type="project" value="UniProtKB-UniRule"/>
</dbReference>
<dbReference type="Gene3D" id="2.160.20.10">
    <property type="entry name" value="Single-stranded right-handed beta-helix, Pectin lyase-like"/>
    <property type="match status" value="1"/>
</dbReference>
<dbReference type="Pfam" id="PF01095">
    <property type="entry name" value="Pectinesterase"/>
    <property type="match status" value="1"/>
</dbReference>
<keyword evidence="9 12" id="KW-0063">Aspartyl esterase</keyword>
<evidence type="ECO:0000313" key="15">
    <source>
        <dbReference type="Proteomes" id="UP001633002"/>
    </source>
</evidence>
<feature type="signal peptide" evidence="12">
    <location>
        <begin position="1"/>
        <end position="24"/>
    </location>
</feature>
<evidence type="ECO:0000256" key="8">
    <source>
        <dbReference type="ARBA" id="ARBA00022801"/>
    </source>
</evidence>
<keyword evidence="8 12" id="KW-0378">Hydrolase</keyword>
<dbReference type="EMBL" id="JBJQOH010000002">
    <property type="protein sequence ID" value="KAL3696579.1"/>
    <property type="molecule type" value="Genomic_DNA"/>
</dbReference>
<keyword evidence="6" id="KW-0964">Secreted</keyword>
<feature type="chain" id="PRO_5044527314" description="Pectinesterase" evidence="12">
    <location>
        <begin position="25"/>
        <end position="371"/>
    </location>
</feature>
<dbReference type="SUPFAM" id="SSF51126">
    <property type="entry name" value="Pectin lyase-like"/>
    <property type="match status" value="1"/>
</dbReference>
<evidence type="ECO:0000256" key="3">
    <source>
        <dbReference type="ARBA" id="ARBA00005184"/>
    </source>
</evidence>
<evidence type="ECO:0000259" key="13">
    <source>
        <dbReference type="Pfam" id="PF01095"/>
    </source>
</evidence>
<organism evidence="14 15">
    <name type="scientific">Riccia sorocarpa</name>
    <dbReference type="NCBI Taxonomy" id="122646"/>
    <lineage>
        <taxon>Eukaryota</taxon>
        <taxon>Viridiplantae</taxon>
        <taxon>Streptophyta</taxon>
        <taxon>Embryophyta</taxon>
        <taxon>Marchantiophyta</taxon>
        <taxon>Marchantiopsida</taxon>
        <taxon>Marchantiidae</taxon>
        <taxon>Marchantiales</taxon>
        <taxon>Ricciaceae</taxon>
        <taxon>Riccia</taxon>
    </lineage>
</organism>
<comment type="catalytic activity">
    <reaction evidence="10 12">
        <text>[(1-&gt;4)-alpha-D-galacturonosyl methyl ester](n) + n H2O = [(1-&gt;4)-alpha-D-galacturonosyl](n) + n methanol + n H(+)</text>
        <dbReference type="Rhea" id="RHEA:22380"/>
        <dbReference type="Rhea" id="RHEA-COMP:14570"/>
        <dbReference type="Rhea" id="RHEA-COMP:14573"/>
        <dbReference type="ChEBI" id="CHEBI:15377"/>
        <dbReference type="ChEBI" id="CHEBI:15378"/>
        <dbReference type="ChEBI" id="CHEBI:17790"/>
        <dbReference type="ChEBI" id="CHEBI:140522"/>
        <dbReference type="ChEBI" id="CHEBI:140523"/>
        <dbReference type="EC" id="3.1.1.11"/>
    </reaction>
</comment>
<evidence type="ECO:0000256" key="1">
    <source>
        <dbReference type="ARBA" id="ARBA00004196"/>
    </source>
</evidence>
<evidence type="ECO:0000256" key="6">
    <source>
        <dbReference type="ARBA" id="ARBA00022525"/>
    </source>
</evidence>
<evidence type="ECO:0000256" key="2">
    <source>
        <dbReference type="ARBA" id="ARBA00004613"/>
    </source>
</evidence>
<comment type="similarity">
    <text evidence="4">Belongs to the pectinesterase family.</text>
</comment>
<dbReference type="PANTHER" id="PTHR31321">
    <property type="entry name" value="ACYL-COA THIOESTER HYDROLASE YBHC-RELATED"/>
    <property type="match status" value="1"/>
</dbReference>
<comment type="subcellular location">
    <subcellularLocation>
        <location evidence="1">Cell envelope</location>
    </subcellularLocation>
    <subcellularLocation>
        <location evidence="2">Secreted</location>
    </subcellularLocation>
</comment>
<sequence>MAEPKILVCLILVALGFSAQGAQGDEHEWTDEEVEQEMLDWISRMQEKHEAKVQAPKIDEVNFAAKVVTSGSTPKIIVVDKKGKGDFKSIKKAVKAIPDGASERYIIKVNPGIYKERVKIPATKGPITLQGSGAKNTKIRYKINATKAGGTLRSAVVSVKSDNFIAKDITFENTSPSPLPGAVGQQAVALEISGDKAAFYRCAFLGYQDTLYDRYGRHYFKDCRIKGTVDFIFGNGQSYYETCTLESVAETFGSLTAQKRNTSQEDTGYSYVDCKVKGTGYLYLSRAWGPYSRVVFIRTYFADMIRPEGWYNWGVPGREKTVFYGEYKCFGPGANRKGREVWSYELSDKQVKPFLTVDWIDGKDWLPRGRQ</sequence>
<comment type="pathway">
    <text evidence="3 12">Glycan metabolism; pectin degradation; 2-dehydro-3-deoxy-D-gluconate from pectin: step 1/5.</text>
</comment>
<accession>A0ABD3I0I9</accession>
<keyword evidence="7 12" id="KW-0732">Signal</keyword>
<dbReference type="FunFam" id="2.160.20.10:FF:000008">
    <property type="entry name" value="Pectinesterase"/>
    <property type="match status" value="1"/>
</dbReference>
<dbReference type="AlphaFoldDB" id="A0ABD3I0I9"/>
<proteinExistence type="inferred from homology"/>
<dbReference type="GO" id="GO:0030599">
    <property type="term" value="F:pectinesterase activity"/>
    <property type="evidence" value="ECO:0007669"/>
    <property type="project" value="UniProtKB-UniRule"/>
</dbReference>
<keyword evidence="15" id="KW-1185">Reference proteome</keyword>
<evidence type="ECO:0000256" key="9">
    <source>
        <dbReference type="ARBA" id="ARBA00023085"/>
    </source>
</evidence>
<feature type="domain" description="Pectinesterase catalytic" evidence="13">
    <location>
        <begin position="77"/>
        <end position="362"/>
    </location>
</feature>
<dbReference type="GO" id="GO:0005576">
    <property type="term" value="C:extracellular region"/>
    <property type="evidence" value="ECO:0007669"/>
    <property type="project" value="UniProtKB-SubCell"/>
</dbReference>
<comment type="caution">
    <text evidence="14">The sequence shown here is derived from an EMBL/GenBank/DDBJ whole genome shotgun (WGS) entry which is preliminary data.</text>
</comment>